<feature type="region of interest" description="Disordered" evidence="1">
    <location>
        <begin position="34"/>
        <end position="57"/>
    </location>
</feature>
<dbReference type="EMBL" id="SGPM01000186">
    <property type="protein sequence ID" value="THH28330.1"/>
    <property type="molecule type" value="Genomic_DNA"/>
</dbReference>
<feature type="compositionally biased region" description="Low complexity" evidence="1">
    <location>
        <begin position="48"/>
        <end position="57"/>
    </location>
</feature>
<dbReference type="OrthoDB" id="2757543at2759"/>
<protein>
    <submittedName>
        <fullName evidence="2">Uncharacterized protein</fullName>
    </submittedName>
</protein>
<gene>
    <name evidence="2" type="ORF">EUX98_g5865</name>
</gene>
<evidence type="ECO:0000313" key="3">
    <source>
        <dbReference type="Proteomes" id="UP000308730"/>
    </source>
</evidence>
<evidence type="ECO:0000313" key="2">
    <source>
        <dbReference type="EMBL" id="THH28330.1"/>
    </source>
</evidence>
<feature type="region of interest" description="Disordered" evidence="1">
    <location>
        <begin position="249"/>
        <end position="319"/>
    </location>
</feature>
<accession>A0A4S4MY53</accession>
<sequence>MTRSPSLGYIPSVFPCGPPADAQIQNAHQAQNLPANANPATSVEQSDTSTPALVPSLTSSTLPSVPSLDLLSVLNDPAAADALTVDPSQPNYVHLCQLFQEATAFNPALSDSQAYPYAHPGPSEYQYQVPVSIPTSYEALLTTVLHTSSQKPHTNINVTNHSSDTIHNRSRTVSGSTSHPFNMSFAPSLQSHSTSVHPAASLGPGASDKSTSVPAFSLAALHGYSQNVWNAQRLQALAFGTKRIHATDPPGAAASTVEGDTSTSTSAYCHGETSVSSDTNLSPSLNEESYFTINTSGMSESQLVSQGGEEEEEESDSGE</sequence>
<proteinExistence type="predicted"/>
<keyword evidence="3" id="KW-1185">Reference proteome</keyword>
<dbReference type="Proteomes" id="UP000308730">
    <property type="component" value="Unassembled WGS sequence"/>
</dbReference>
<feature type="compositionally biased region" description="Acidic residues" evidence="1">
    <location>
        <begin position="308"/>
        <end position="319"/>
    </location>
</feature>
<feature type="compositionally biased region" description="Polar residues" evidence="1">
    <location>
        <begin position="151"/>
        <end position="196"/>
    </location>
</feature>
<name>A0A4S4MY53_9APHY</name>
<dbReference type="AlphaFoldDB" id="A0A4S4MY53"/>
<feature type="compositionally biased region" description="Polar residues" evidence="1">
    <location>
        <begin position="258"/>
        <end position="298"/>
    </location>
</feature>
<reference evidence="2 3" key="1">
    <citation type="submission" date="2019-02" db="EMBL/GenBank/DDBJ databases">
        <title>Genome sequencing of the rare red list fungi Antrodiella citrinella (Flaviporus citrinellus).</title>
        <authorList>
            <person name="Buettner E."/>
            <person name="Kellner H."/>
        </authorList>
    </citation>
    <scope>NUCLEOTIDE SEQUENCE [LARGE SCALE GENOMIC DNA]</scope>
    <source>
        <strain evidence="2 3">DSM 108506</strain>
    </source>
</reference>
<feature type="region of interest" description="Disordered" evidence="1">
    <location>
        <begin position="151"/>
        <end position="208"/>
    </location>
</feature>
<evidence type="ECO:0000256" key="1">
    <source>
        <dbReference type="SAM" id="MobiDB-lite"/>
    </source>
</evidence>
<comment type="caution">
    <text evidence="2">The sequence shown here is derived from an EMBL/GenBank/DDBJ whole genome shotgun (WGS) entry which is preliminary data.</text>
</comment>
<organism evidence="2 3">
    <name type="scientific">Antrodiella citrinella</name>
    <dbReference type="NCBI Taxonomy" id="2447956"/>
    <lineage>
        <taxon>Eukaryota</taxon>
        <taxon>Fungi</taxon>
        <taxon>Dikarya</taxon>
        <taxon>Basidiomycota</taxon>
        <taxon>Agaricomycotina</taxon>
        <taxon>Agaricomycetes</taxon>
        <taxon>Polyporales</taxon>
        <taxon>Steccherinaceae</taxon>
        <taxon>Antrodiella</taxon>
    </lineage>
</organism>